<evidence type="ECO:0000313" key="1">
    <source>
        <dbReference type="EMBL" id="GAA5530993.1"/>
    </source>
</evidence>
<evidence type="ECO:0000313" key="2">
    <source>
        <dbReference type="Proteomes" id="UP001428290"/>
    </source>
</evidence>
<protein>
    <submittedName>
        <fullName evidence="1">Uncharacterized protein</fullName>
    </submittedName>
</protein>
<reference evidence="1 2" key="1">
    <citation type="submission" date="2024-02" db="EMBL/GenBank/DDBJ databases">
        <title>Herpetosiphon gulosus NBRC 112829.</title>
        <authorList>
            <person name="Ichikawa N."/>
            <person name="Katano-Makiyama Y."/>
            <person name="Hidaka K."/>
        </authorList>
    </citation>
    <scope>NUCLEOTIDE SEQUENCE [LARGE SCALE GENOMIC DNA]</scope>
    <source>
        <strain evidence="1 2">NBRC 112829</strain>
    </source>
</reference>
<name>A0ABP9X8U9_9CHLR</name>
<comment type="caution">
    <text evidence="1">The sequence shown here is derived from an EMBL/GenBank/DDBJ whole genome shotgun (WGS) entry which is preliminary data.</text>
</comment>
<organism evidence="1 2">
    <name type="scientific">Herpetosiphon gulosus</name>
    <dbReference type="NCBI Taxonomy" id="1973496"/>
    <lineage>
        <taxon>Bacteria</taxon>
        <taxon>Bacillati</taxon>
        <taxon>Chloroflexota</taxon>
        <taxon>Chloroflexia</taxon>
        <taxon>Herpetosiphonales</taxon>
        <taxon>Herpetosiphonaceae</taxon>
        <taxon>Herpetosiphon</taxon>
    </lineage>
</organism>
<sequence length="110" mass="11815">MLIGRVEKLQSYHQWHRLRNYVPTAPSGQSSSTQPILSVSGIPSVALSAIEGIDPDEVQKIVKATPNYSSRRVLCQALFGLSGGAPYNKVKLVCDALGLLNGNQPLQQAA</sequence>
<gene>
    <name evidence="1" type="ORF">Hgul01_04817</name>
</gene>
<keyword evidence="2" id="KW-1185">Reference proteome</keyword>
<proteinExistence type="predicted"/>
<accession>A0ABP9X8U9</accession>
<dbReference type="EMBL" id="BAABRU010000029">
    <property type="protein sequence ID" value="GAA5530993.1"/>
    <property type="molecule type" value="Genomic_DNA"/>
</dbReference>
<dbReference type="Proteomes" id="UP001428290">
    <property type="component" value="Unassembled WGS sequence"/>
</dbReference>